<evidence type="ECO:0000313" key="1">
    <source>
        <dbReference type="Ensembl" id="ENSLLEP00000020924.1"/>
    </source>
</evidence>
<proteinExistence type="predicted"/>
<dbReference type="InterPro" id="IPR053084">
    <property type="entry name" value="AKAP"/>
</dbReference>
<dbReference type="InterPro" id="IPR025663">
    <property type="entry name" value="AKAP_28"/>
</dbReference>
<keyword evidence="2" id="KW-1185">Reference proteome</keyword>
<reference evidence="1" key="1">
    <citation type="submission" date="2025-08" db="UniProtKB">
        <authorList>
            <consortium name="Ensembl"/>
        </authorList>
    </citation>
    <scope>IDENTIFICATION</scope>
</reference>
<sequence>MESEESYLAALRETACALVEEVMRNAQESLRIEHISTSEKSGQDYKAQNIQWIPCKEFYVELGVTQIEEYISTWEFHESWLHCTDFLKEEEIEFSKLFHYRTRWSIPTCRKPIPRATACVYFTIQISEIKPKVRENCILIFSHVSRGPFPTCYCVSGLLVPF</sequence>
<dbReference type="GO" id="GO:0034237">
    <property type="term" value="F:protein kinase A regulatory subunit binding"/>
    <property type="evidence" value="ECO:0007669"/>
    <property type="project" value="TreeGrafter"/>
</dbReference>
<evidence type="ECO:0008006" key="3">
    <source>
        <dbReference type="Google" id="ProtNLM"/>
    </source>
</evidence>
<name>A0A8C5PGA1_9ANUR</name>
<dbReference type="Ensembl" id="ENSLLET00000021738.1">
    <property type="protein sequence ID" value="ENSLLEP00000020924.1"/>
    <property type="gene ID" value="ENSLLEG00000013249.1"/>
</dbReference>
<dbReference type="PANTHER" id="PTHR35075">
    <property type="entry name" value="A-KINASE ANCHOR PROTEIN 14"/>
    <property type="match status" value="1"/>
</dbReference>
<dbReference type="GeneTree" id="ENSGT00390000003444"/>
<dbReference type="Pfam" id="PF14469">
    <property type="entry name" value="AKAP28"/>
    <property type="match status" value="1"/>
</dbReference>
<dbReference type="Proteomes" id="UP000694569">
    <property type="component" value="Unplaced"/>
</dbReference>
<organism evidence="1 2">
    <name type="scientific">Leptobrachium leishanense</name>
    <name type="common">Leishan spiny toad</name>
    <dbReference type="NCBI Taxonomy" id="445787"/>
    <lineage>
        <taxon>Eukaryota</taxon>
        <taxon>Metazoa</taxon>
        <taxon>Chordata</taxon>
        <taxon>Craniata</taxon>
        <taxon>Vertebrata</taxon>
        <taxon>Euteleostomi</taxon>
        <taxon>Amphibia</taxon>
        <taxon>Batrachia</taxon>
        <taxon>Anura</taxon>
        <taxon>Pelobatoidea</taxon>
        <taxon>Megophryidae</taxon>
        <taxon>Leptobrachium</taxon>
    </lineage>
</organism>
<dbReference type="OrthoDB" id="2148342at2759"/>
<evidence type="ECO:0000313" key="2">
    <source>
        <dbReference type="Proteomes" id="UP000694569"/>
    </source>
</evidence>
<dbReference type="PANTHER" id="PTHR35075:SF1">
    <property type="entry name" value="A-KINASE ANCHOR PROTEIN 14"/>
    <property type="match status" value="1"/>
</dbReference>
<dbReference type="GO" id="GO:0005952">
    <property type="term" value="C:cAMP-dependent protein kinase complex"/>
    <property type="evidence" value="ECO:0007669"/>
    <property type="project" value="TreeGrafter"/>
</dbReference>
<accession>A0A8C5PGA1</accession>
<dbReference type="AlphaFoldDB" id="A0A8C5PGA1"/>
<protein>
    <recommendedName>
        <fullName evidence="3">A-kinase anchor protein 14</fullName>
    </recommendedName>
</protein>
<reference evidence="1" key="2">
    <citation type="submission" date="2025-09" db="UniProtKB">
        <authorList>
            <consortium name="Ensembl"/>
        </authorList>
    </citation>
    <scope>IDENTIFICATION</scope>
</reference>